<comment type="function">
    <text evidence="6">Na(+)/H(+) antiporter that extrudes sodium in exchange for external protons.</text>
</comment>
<feature type="transmembrane region" description="Helical" evidence="6">
    <location>
        <begin position="194"/>
        <end position="215"/>
    </location>
</feature>
<keyword evidence="2 6" id="KW-1003">Cell membrane</keyword>
<keyword evidence="6" id="KW-0406">Ion transport</keyword>
<dbReference type="EMBL" id="BAABGY010000004">
    <property type="protein sequence ID" value="GAA4323304.1"/>
    <property type="molecule type" value="Genomic_DNA"/>
</dbReference>
<keyword evidence="4 6" id="KW-1133">Transmembrane helix</keyword>
<dbReference type="NCBIfam" id="TIGR00773">
    <property type="entry name" value="NhaA"/>
    <property type="match status" value="1"/>
</dbReference>
<organism evidence="7 8">
    <name type="scientific">Flaviaesturariibacter amylovorans</name>
    <dbReference type="NCBI Taxonomy" id="1084520"/>
    <lineage>
        <taxon>Bacteria</taxon>
        <taxon>Pseudomonadati</taxon>
        <taxon>Bacteroidota</taxon>
        <taxon>Chitinophagia</taxon>
        <taxon>Chitinophagales</taxon>
        <taxon>Chitinophagaceae</taxon>
        <taxon>Flaviaestuariibacter</taxon>
    </lineage>
</organism>
<dbReference type="HAMAP" id="MF_01844">
    <property type="entry name" value="NhaA"/>
    <property type="match status" value="1"/>
</dbReference>
<evidence type="ECO:0000256" key="5">
    <source>
        <dbReference type="ARBA" id="ARBA00023136"/>
    </source>
</evidence>
<evidence type="ECO:0000256" key="1">
    <source>
        <dbReference type="ARBA" id="ARBA00004429"/>
    </source>
</evidence>
<keyword evidence="6" id="KW-0813">Transport</keyword>
<feature type="transmembrane region" description="Helical" evidence="6">
    <location>
        <begin position="272"/>
        <end position="290"/>
    </location>
</feature>
<keyword evidence="6" id="KW-0050">Antiport</keyword>
<reference evidence="8" key="1">
    <citation type="journal article" date="2019" name="Int. J. Syst. Evol. Microbiol.">
        <title>The Global Catalogue of Microorganisms (GCM) 10K type strain sequencing project: providing services to taxonomists for standard genome sequencing and annotation.</title>
        <authorList>
            <consortium name="The Broad Institute Genomics Platform"/>
            <consortium name="The Broad Institute Genome Sequencing Center for Infectious Disease"/>
            <person name="Wu L."/>
            <person name="Ma J."/>
        </authorList>
    </citation>
    <scope>NUCLEOTIDE SEQUENCE [LARGE SCALE GENOMIC DNA]</scope>
    <source>
        <strain evidence="8">JCM 17919</strain>
    </source>
</reference>
<feature type="transmembrane region" description="Helical" evidence="6">
    <location>
        <begin position="374"/>
        <end position="391"/>
    </location>
</feature>
<keyword evidence="6" id="KW-0915">Sodium</keyword>
<dbReference type="NCBIfam" id="NF007111">
    <property type="entry name" value="PRK09560.1"/>
    <property type="match status" value="1"/>
</dbReference>
<evidence type="ECO:0000313" key="8">
    <source>
        <dbReference type="Proteomes" id="UP001501725"/>
    </source>
</evidence>
<dbReference type="InterPro" id="IPR023171">
    <property type="entry name" value="Na/H_antiporter_dom_sf"/>
</dbReference>
<feature type="transmembrane region" description="Helical" evidence="6">
    <location>
        <begin position="302"/>
        <end position="324"/>
    </location>
</feature>
<evidence type="ECO:0000256" key="6">
    <source>
        <dbReference type="HAMAP-Rule" id="MF_01844"/>
    </source>
</evidence>
<comment type="catalytic activity">
    <reaction evidence="6">
        <text>Na(+)(in) + 2 H(+)(out) = Na(+)(out) + 2 H(+)(in)</text>
        <dbReference type="Rhea" id="RHEA:29251"/>
        <dbReference type="ChEBI" id="CHEBI:15378"/>
        <dbReference type="ChEBI" id="CHEBI:29101"/>
    </reaction>
</comment>
<evidence type="ECO:0000256" key="4">
    <source>
        <dbReference type="ARBA" id="ARBA00022989"/>
    </source>
</evidence>
<feature type="transmembrane region" description="Helical" evidence="6">
    <location>
        <begin position="139"/>
        <end position="158"/>
    </location>
</feature>
<dbReference type="Gene3D" id="1.20.1530.10">
    <property type="entry name" value="Na+/H+ antiporter like domain"/>
    <property type="match status" value="1"/>
</dbReference>
<evidence type="ECO:0000313" key="7">
    <source>
        <dbReference type="EMBL" id="GAA4323304.1"/>
    </source>
</evidence>
<accession>A0ABP8GFQ6</accession>
<proteinExistence type="inferred from homology"/>
<feature type="transmembrane region" description="Helical" evidence="6">
    <location>
        <begin position="227"/>
        <end position="252"/>
    </location>
</feature>
<comment type="similarity">
    <text evidence="6">Belongs to the NhaA Na(+)/H(+) (TC 2.A.33) antiporter family.</text>
</comment>
<dbReference type="PANTHER" id="PTHR30341">
    <property type="entry name" value="SODIUM ION/PROTON ANTIPORTER NHAA-RELATED"/>
    <property type="match status" value="1"/>
</dbReference>
<feature type="transmembrane region" description="Helical" evidence="6">
    <location>
        <begin position="105"/>
        <end position="127"/>
    </location>
</feature>
<keyword evidence="5 6" id="KW-0472">Membrane</keyword>
<dbReference type="PANTHER" id="PTHR30341:SF0">
    <property type="entry name" value="NA(+)_H(+) ANTIPORTER NHAA"/>
    <property type="match status" value="1"/>
</dbReference>
<sequence>MIGRDAVIFATLRMSQFTDLFKGFFHSEKVAGLLLVTCTVVSLLIANSGAGDAYAHLLHQELGPAALGLRFSVEHWINDGLMAIFFLMVGLEVERELYVGELSDIRKAILPLAAAVGGMLLPAAIHFAFNAGTPTQPGFAIPMATDIAFALGILSLAGNRVPTSVKVFLAALAIIDDIGAILVIAFFYTETVFFGWLGGALGIFAALCGLNRLGVRSLWFYLPPGILMWYCFLQSGVHATISGVLLAFAIPFDEKDDANVSLQLQHFLHQPVAFGIVPVFALANTAIRLPSEWLSGVTGRNGLGIIAGLYVGKVVGIVGAPLLLVRAGWARLQEGLTWRALAGAGFLGGIGFTMSMFIANLAFPDPTHVIGSKLAILLASTGSALTGLLLFRTGPRAPHASS</sequence>
<keyword evidence="6" id="KW-0739">Sodium transport</keyword>
<protein>
    <recommendedName>
        <fullName evidence="6">Na(+)/H(+) antiporter NhaA</fullName>
    </recommendedName>
    <alternativeName>
        <fullName evidence="6">Sodium/proton antiporter NhaA</fullName>
    </alternativeName>
</protein>
<keyword evidence="3 6" id="KW-0812">Transmembrane</keyword>
<comment type="caution">
    <text evidence="7">The sequence shown here is derived from an EMBL/GenBank/DDBJ whole genome shotgun (WGS) entry which is preliminary data.</text>
</comment>
<gene>
    <name evidence="6 7" type="primary">nhaA</name>
    <name evidence="7" type="ORF">GCM10023184_10050</name>
</gene>
<evidence type="ECO:0000256" key="2">
    <source>
        <dbReference type="ARBA" id="ARBA00022475"/>
    </source>
</evidence>
<keyword evidence="8" id="KW-1185">Reference proteome</keyword>
<dbReference type="Proteomes" id="UP001501725">
    <property type="component" value="Unassembled WGS sequence"/>
</dbReference>
<evidence type="ECO:0000256" key="3">
    <source>
        <dbReference type="ARBA" id="ARBA00022692"/>
    </source>
</evidence>
<feature type="transmembrane region" description="Helical" evidence="6">
    <location>
        <begin position="167"/>
        <end position="188"/>
    </location>
</feature>
<feature type="transmembrane region" description="Helical" evidence="6">
    <location>
        <begin position="336"/>
        <end position="362"/>
    </location>
</feature>
<name>A0ABP8GFQ6_9BACT</name>
<comment type="subcellular location">
    <subcellularLocation>
        <location evidence="1">Cell inner membrane</location>
        <topology evidence="1">Multi-pass membrane protein</topology>
    </subcellularLocation>
    <subcellularLocation>
        <location evidence="6">Cell membrane</location>
        <topology evidence="6">Multi-pass membrane protein</topology>
    </subcellularLocation>
</comment>
<dbReference type="InterPro" id="IPR004670">
    <property type="entry name" value="NhaA"/>
</dbReference>
<dbReference type="Pfam" id="PF06965">
    <property type="entry name" value="Na_H_antiport_1"/>
    <property type="match status" value="1"/>
</dbReference>